<dbReference type="AlphaFoldDB" id="A0AAW1PLV8"/>
<gene>
    <name evidence="3" type="ORF">WJX72_008697</name>
</gene>
<feature type="region of interest" description="Disordered" evidence="2">
    <location>
        <begin position="1"/>
        <end position="27"/>
    </location>
</feature>
<feature type="coiled-coil region" evidence="1">
    <location>
        <begin position="327"/>
        <end position="395"/>
    </location>
</feature>
<dbReference type="Proteomes" id="UP001489004">
    <property type="component" value="Unassembled WGS sequence"/>
</dbReference>
<feature type="coiled-coil region" evidence="1">
    <location>
        <begin position="448"/>
        <end position="507"/>
    </location>
</feature>
<feature type="region of interest" description="Disordered" evidence="2">
    <location>
        <begin position="41"/>
        <end position="106"/>
    </location>
</feature>
<protein>
    <submittedName>
        <fullName evidence="3">Uncharacterized protein</fullName>
    </submittedName>
</protein>
<feature type="compositionally biased region" description="Low complexity" evidence="2">
    <location>
        <begin position="7"/>
        <end position="22"/>
    </location>
</feature>
<evidence type="ECO:0000313" key="3">
    <source>
        <dbReference type="EMBL" id="KAK9809059.1"/>
    </source>
</evidence>
<name>A0AAW1PLV8_9CHLO</name>
<dbReference type="EMBL" id="JALJOR010000011">
    <property type="protein sequence ID" value="KAK9809059.1"/>
    <property type="molecule type" value="Genomic_DNA"/>
</dbReference>
<evidence type="ECO:0000313" key="4">
    <source>
        <dbReference type="Proteomes" id="UP001489004"/>
    </source>
</evidence>
<feature type="coiled-coil region" evidence="1">
    <location>
        <begin position="249"/>
        <end position="283"/>
    </location>
</feature>
<evidence type="ECO:0000256" key="1">
    <source>
        <dbReference type="SAM" id="Coils"/>
    </source>
</evidence>
<comment type="caution">
    <text evidence="3">The sequence shown here is derived from an EMBL/GenBank/DDBJ whole genome shotgun (WGS) entry which is preliminary data.</text>
</comment>
<accession>A0AAW1PLV8</accession>
<sequence>MSKLTRGVVVVTHTPSSTTGTPDRLQPDAVFRFPKAYGEAAARLSQKQQDLRAELLHHRSQQSPKAGKRQQEQQLQAGAQRDTSSGRPCQHASKATRAVVSNSGTDADAPPVFEAAAVEALLEELEERQKEAKRATLLMEAMKQEYMALILETGSRKAAKGSLAAAQASRLYGHATAKLTALSCNALPKGSCSRAQRRISAHHSIAAVAGMRTPPGSKPAANAKAQGRLHASKMPAGDSVTMSVLESENAWLAQQLKATQKAMAQLQTEHDDAQSAAERQCKEERPEIAAVRAELELAKHRQRTAEHQAADAAAQLADKGCQIQSWAEAAEKEAAEVASVSARLDEERRRRQELESRVEVLQASRKENERLAARLHALQTELISLEKSRGAARDELEVMRCQVRELESILDDRHADINNLHGELSSMRVRLLEAERASEQGAHEHSKLQRLESCTEKLLQTMQREQQKAVADNTELNSLNSALRSQLAAERQRAAMLSAQLQLTEQQGKSHEEALLNQLKGTQEERNACLAAATRADTLIARLGLDRYVSSPTQTPSKSLAPFTFSKRTQLDLCAAANTSKGVSAFND</sequence>
<feature type="compositionally biased region" description="Low complexity" evidence="2">
    <location>
        <begin position="72"/>
        <end position="81"/>
    </location>
</feature>
<keyword evidence="4" id="KW-1185">Reference proteome</keyword>
<reference evidence="3 4" key="1">
    <citation type="journal article" date="2024" name="Nat. Commun.">
        <title>Phylogenomics reveals the evolutionary origins of lichenization in chlorophyte algae.</title>
        <authorList>
            <person name="Puginier C."/>
            <person name="Libourel C."/>
            <person name="Otte J."/>
            <person name="Skaloud P."/>
            <person name="Haon M."/>
            <person name="Grisel S."/>
            <person name="Petersen M."/>
            <person name="Berrin J.G."/>
            <person name="Delaux P.M."/>
            <person name="Dal Grande F."/>
            <person name="Keller J."/>
        </authorList>
    </citation>
    <scope>NUCLEOTIDE SEQUENCE [LARGE SCALE GENOMIC DNA]</scope>
    <source>
        <strain evidence="3 4">SAG 2043</strain>
    </source>
</reference>
<evidence type="ECO:0000256" key="2">
    <source>
        <dbReference type="SAM" id="MobiDB-lite"/>
    </source>
</evidence>
<dbReference type="Gene3D" id="1.20.1170.10">
    <property type="match status" value="1"/>
</dbReference>
<feature type="coiled-coil region" evidence="1">
    <location>
        <begin position="115"/>
        <end position="145"/>
    </location>
</feature>
<keyword evidence="1" id="KW-0175">Coiled coil</keyword>
<proteinExistence type="predicted"/>
<organism evidence="3 4">
    <name type="scientific">[Myrmecia] bisecta</name>
    <dbReference type="NCBI Taxonomy" id="41462"/>
    <lineage>
        <taxon>Eukaryota</taxon>
        <taxon>Viridiplantae</taxon>
        <taxon>Chlorophyta</taxon>
        <taxon>core chlorophytes</taxon>
        <taxon>Trebouxiophyceae</taxon>
        <taxon>Trebouxiales</taxon>
        <taxon>Trebouxiaceae</taxon>
        <taxon>Myrmecia</taxon>
    </lineage>
</organism>